<feature type="signal peptide" evidence="1">
    <location>
        <begin position="1"/>
        <end position="18"/>
    </location>
</feature>
<dbReference type="AlphaFoldDB" id="A0A9N8DW09"/>
<protein>
    <submittedName>
        <fullName evidence="2">Uncharacterized protein</fullName>
    </submittedName>
</protein>
<keyword evidence="1" id="KW-0732">Signal</keyword>
<sequence>MTRFVLLVLLLLCATANAAKPKRFRQRRLDSGEEVVVECCACGPDDQGYTEGLELCAVFEYYDLLSNSATLFCVDDIAFYDEDYDENWQFKLEDPNSAIGWLDDSCEEDEDE</sequence>
<organism evidence="2 3">
    <name type="scientific">Seminavis robusta</name>
    <dbReference type="NCBI Taxonomy" id="568900"/>
    <lineage>
        <taxon>Eukaryota</taxon>
        <taxon>Sar</taxon>
        <taxon>Stramenopiles</taxon>
        <taxon>Ochrophyta</taxon>
        <taxon>Bacillariophyta</taxon>
        <taxon>Bacillariophyceae</taxon>
        <taxon>Bacillariophycidae</taxon>
        <taxon>Naviculales</taxon>
        <taxon>Naviculaceae</taxon>
        <taxon>Seminavis</taxon>
    </lineage>
</organism>
<feature type="chain" id="PRO_5040300886" evidence="1">
    <location>
        <begin position="19"/>
        <end position="112"/>
    </location>
</feature>
<evidence type="ECO:0000256" key="1">
    <source>
        <dbReference type="SAM" id="SignalP"/>
    </source>
</evidence>
<proteinExistence type="predicted"/>
<evidence type="ECO:0000313" key="2">
    <source>
        <dbReference type="EMBL" id="CAB9510018.1"/>
    </source>
</evidence>
<evidence type="ECO:0000313" key="3">
    <source>
        <dbReference type="Proteomes" id="UP001153069"/>
    </source>
</evidence>
<dbReference type="EMBL" id="CAICTM010000414">
    <property type="protein sequence ID" value="CAB9510018.1"/>
    <property type="molecule type" value="Genomic_DNA"/>
</dbReference>
<comment type="caution">
    <text evidence="2">The sequence shown here is derived from an EMBL/GenBank/DDBJ whole genome shotgun (WGS) entry which is preliminary data.</text>
</comment>
<accession>A0A9N8DW09</accession>
<dbReference type="Proteomes" id="UP001153069">
    <property type="component" value="Unassembled WGS sequence"/>
</dbReference>
<name>A0A9N8DW09_9STRA</name>
<reference evidence="2" key="1">
    <citation type="submission" date="2020-06" db="EMBL/GenBank/DDBJ databases">
        <authorList>
            <consortium name="Plant Systems Biology data submission"/>
        </authorList>
    </citation>
    <scope>NUCLEOTIDE SEQUENCE</scope>
    <source>
        <strain evidence="2">D6</strain>
    </source>
</reference>
<gene>
    <name evidence="2" type="ORF">SEMRO_415_G138470.1</name>
</gene>
<keyword evidence="3" id="KW-1185">Reference proteome</keyword>